<dbReference type="InterPro" id="IPR029432">
    <property type="entry name" value="Gp28/Gp37-like_dom"/>
</dbReference>
<organism evidence="2 3">
    <name type="scientific">Bacillus spongiae</name>
    <dbReference type="NCBI Taxonomy" id="2683610"/>
    <lineage>
        <taxon>Bacteria</taxon>
        <taxon>Bacillati</taxon>
        <taxon>Bacillota</taxon>
        <taxon>Bacilli</taxon>
        <taxon>Bacillales</taxon>
        <taxon>Bacillaceae</taxon>
        <taxon>Bacillus</taxon>
    </lineage>
</organism>
<feature type="domain" description="Gp28/Gp37-like" evidence="1">
    <location>
        <begin position="2"/>
        <end position="350"/>
    </location>
</feature>
<evidence type="ECO:0000313" key="2">
    <source>
        <dbReference type="EMBL" id="MEI5909447.1"/>
    </source>
</evidence>
<dbReference type="Pfam" id="PF14594">
    <property type="entry name" value="Sipho_Gp37"/>
    <property type="match status" value="1"/>
</dbReference>
<comment type="caution">
    <text evidence="2">The sequence shown here is derived from an EMBL/GenBank/DDBJ whole genome shotgun (WGS) entry which is preliminary data.</text>
</comment>
<dbReference type="EMBL" id="JBBAXC010000026">
    <property type="protein sequence ID" value="MEI5909447.1"/>
    <property type="molecule type" value="Genomic_DNA"/>
</dbReference>
<accession>A0ABU8HJX8</accession>
<dbReference type="Proteomes" id="UP001312865">
    <property type="component" value="Unassembled WGS sequence"/>
</dbReference>
<evidence type="ECO:0000313" key="3">
    <source>
        <dbReference type="Proteomes" id="UP001312865"/>
    </source>
</evidence>
<dbReference type="RefSeq" id="WP_336588891.1">
    <property type="nucleotide sequence ID" value="NZ_JBBAXC010000026.1"/>
</dbReference>
<name>A0ABU8HJX8_9BACI</name>
<evidence type="ECO:0000259" key="1">
    <source>
        <dbReference type="Pfam" id="PF14594"/>
    </source>
</evidence>
<protein>
    <submittedName>
        <fullName evidence="2">Siphovirus ReqiPepy6 Gp37-like family protein</fullName>
    </submittedName>
</protein>
<proteinExistence type="predicted"/>
<gene>
    <name evidence="2" type="ORF">WAK64_20675</name>
</gene>
<reference evidence="2 3" key="1">
    <citation type="journal article" date="2018" name="J. Microbiol.">
        <title>Bacillus spongiae sp. nov., isolated from sponge of Jeju Island.</title>
        <authorList>
            <person name="Lee G.E."/>
            <person name="Im W.T."/>
            <person name="Park J.S."/>
        </authorList>
    </citation>
    <scope>NUCLEOTIDE SEQUENCE [LARGE SCALE GENOMIC DNA]</scope>
    <source>
        <strain evidence="2 3">135PIL107-10</strain>
    </source>
</reference>
<sequence>MLKILTPQMEWIAEIDDYISFQLTKKWHDVGSFELHINRHSQSVEELQKNRLVMLSPNKVGIIKHIEVALDENGRATENYVYKGYDLKGIFGQRLTLPPSNTAYDNKSGAAETVLKHYVERNAVNPTDRKRKFVMLRMEDDLQRGNSINWQSRFKILSEELRDISLTSGVGWDVSLNLKEGWWEFDALDGKDLSYKNQFGNSPVYFSPEFENVQTMGFSDSDLNMKNVAFVAGQGEGVEREVAEIGNTEDFERIETFIDARDIEKNGVGDNGETLQERGERTLEQLRNELFLEAEILTHSSPFQYEKDFFLGDIVTIMNRDWGVMSHERVTEAKEIFEHNGYKLELTFGKNRPTLISKIKDGFSQFDNELRR</sequence>
<keyword evidence="3" id="KW-1185">Reference proteome</keyword>